<proteinExistence type="predicted"/>
<feature type="chain" id="PRO_5032627725" description="Phosphodiester glycosidase domain-containing protein" evidence="1">
    <location>
        <begin position="19"/>
        <end position="185"/>
    </location>
</feature>
<dbReference type="RefSeq" id="WP_161810326.1">
    <property type="nucleotide sequence ID" value="NZ_BLJN01000001.1"/>
</dbReference>
<sequence length="185" mass="19508">MKLILALTLLAAPLLAGGQQFTAFEPDLSPVGLFVAHGRELTPLNLAGGRGNFFMKPNGVFVVTKTGPQIVRSTKYSAPATGVLLATQSGPLLLEGGAINPAFNPASKSKHIRNGVGVRGSEAIFVISNAPVTFYEFAAYFKDQLHCRDALYFDGVVSSLFAPDQGRKDSSVDLGPMIAVVETGL</sequence>
<organism evidence="3 4">
    <name type="scientific">Steroidobacter agaridevorans</name>
    <dbReference type="NCBI Taxonomy" id="2695856"/>
    <lineage>
        <taxon>Bacteria</taxon>
        <taxon>Pseudomonadati</taxon>
        <taxon>Pseudomonadota</taxon>
        <taxon>Gammaproteobacteria</taxon>
        <taxon>Steroidobacterales</taxon>
        <taxon>Steroidobacteraceae</taxon>
        <taxon>Steroidobacter</taxon>
    </lineage>
</organism>
<reference evidence="4" key="1">
    <citation type="submission" date="2020-01" db="EMBL/GenBank/DDBJ databases">
        <title>'Steroidobacter agaridevorans' sp. nov., agar-degrading bacteria isolated from rhizosphere soils.</title>
        <authorList>
            <person name="Ikenaga M."/>
            <person name="Kataoka M."/>
            <person name="Murouchi A."/>
            <person name="Katsuragi S."/>
            <person name="Sakai M."/>
        </authorList>
    </citation>
    <scope>NUCLEOTIDE SEQUENCE [LARGE SCALE GENOMIC DNA]</scope>
    <source>
        <strain evidence="4">YU21-B</strain>
    </source>
</reference>
<dbReference type="Pfam" id="PF09992">
    <property type="entry name" value="NAGPA"/>
    <property type="match status" value="1"/>
</dbReference>
<feature type="domain" description="Phosphodiester glycosidase" evidence="2">
    <location>
        <begin position="25"/>
        <end position="161"/>
    </location>
</feature>
<evidence type="ECO:0000313" key="4">
    <source>
        <dbReference type="Proteomes" id="UP000445000"/>
    </source>
</evidence>
<accession>A0A829Y5Y9</accession>
<keyword evidence="1" id="KW-0732">Signal</keyword>
<keyword evidence="4" id="KW-1185">Reference proteome</keyword>
<name>A0A829Y5Y9_9GAMM</name>
<gene>
    <name evidence="3" type="ORF">GCM10011487_04210</name>
</gene>
<evidence type="ECO:0000259" key="2">
    <source>
        <dbReference type="Pfam" id="PF09992"/>
    </source>
</evidence>
<dbReference type="InterPro" id="IPR018711">
    <property type="entry name" value="NAGPA"/>
</dbReference>
<comment type="caution">
    <text evidence="3">The sequence shown here is derived from an EMBL/GenBank/DDBJ whole genome shotgun (WGS) entry which is preliminary data.</text>
</comment>
<evidence type="ECO:0000313" key="3">
    <source>
        <dbReference type="EMBL" id="GFE78421.1"/>
    </source>
</evidence>
<evidence type="ECO:0000256" key="1">
    <source>
        <dbReference type="SAM" id="SignalP"/>
    </source>
</evidence>
<protein>
    <recommendedName>
        <fullName evidence="2">Phosphodiester glycosidase domain-containing protein</fullName>
    </recommendedName>
</protein>
<feature type="signal peptide" evidence="1">
    <location>
        <begin position="1"/>
        <end position="18"/>
    </location>
</feature>
<dbReference type="Proteomes" id="UP000445000">
    <property type="component" value="Unassembled WGS sequence"/>
</dbReference>
<dbReference type="AlphaFoldDB" id="A0A829Y5Y9"/>
<dbReference type="EMBL" id="BLJN01000001">
    <property type="protein sequence ID" value="GFE78421.1"/>
    <property type="molecule type" value="Genomic_DNA"/>
</dbReference>